<feature type="region of interest" description="Disordered" evidence="1">
    <location>
        <begin position="173"/>
        <end position="194"/>
    </location>
</feature>
<accession>A0A9P4V2R4</accession>
<feature type="transmembrane region" description="Helical" evidence="2">
    <location>
        <begin position="104"/>
        <end position="129"/>
    </location>
</feature>
<sequence>MNPRIITKSVPHSLRAVSVATFPPGFLLLLIHGIAADRVNPAIGLLPLFVSSAYSGLLLAHEKRCGCQNSGLSGTPLHLICDMLLGVGLLVCLILAWVNVPGDWSGSLIMLATYGTNFLITNFLIHLFFVAQQIWESLTPGAHYVQSCPQCQFGPFEAIPRAARGYAPLLDGNGRPNGGEAHEEDGANGEESAV</sequence>
<evidence type="ECO:0000313" key="4">
    <source>
        <dbReference type="Proteomes" id="UP000799444"/>
    </source>
</evidence>
<proteinExistence type="predicted"/>
<name>A0A9P4V2R4_9PLEO</name>
<keyword evidence="4" id="KW-1185">Reference proteome</keyword>
<keyword evidence="2" id="KW-0472">Membrane</keyword>
<evidence type="ECO:0000256" key="2">
    <source>
        <dbReference type="SAM" id="Phobius"/>
    </source>
</evidence>
<protein>
    <submittedName>
        <fullName evidence="3">Uncharacterized protein</fullName>
    </submittedName>
</protein>
<reference evidence="3" key="1">
    <citation type="journal article" date="2020" name="Stud. Mycol.">
        <title>101 Dothideomycetes genomes: a test case for predicting lifestyles and emergence of pathogens.</title>
        <authorList>
            <person name="Haridas S."/>
            <person name="Albert R."/>
            <person name="Binder M."/>
            <person name="Bloem J."/>
            <person name="Labutti K."/>
            <person name="Salamov A."/>
            <person name="Andreopoulos B."/>
            <person name="Baker S."/>
            <person name="Barry K."/>
            <person name="Bills G."/>
            <person name="Bluhm B."/>
            <person name="Cannon C."/>
            <person name="Castanera R."/>
            <person name="Culley D."/>
            <person name="Daum C."/>
            <person name="Ezra D."/>
            <person name="Gonzalez J."/>
            <person name="Henrissat B."/>
            <person name="Kuo A."/>
            <person name="Liang C."/>
            <person name="Lipzen A."/>
            <person name="Lutzoni F."/>
            <person name="Magnuson J."/>
            <person name="Mondo S."/>
            <person name="Nolan M."/>
            <person name="Ohm R."/>
            <person name="Pangilinan J."/>
            <person name="Park H.-J."/>
            <person name="Ramirez L."/>
            <person name="Alfaro M."/>
            <person name="Sun H."/>
            <person name="Tritt A."/>
            <person name="Yoshinaga Y."/>
            <person name="Zwiers L.-H."/>
            <person name="Turgeon B."/>
            <person name="Goodwin S."/>
            <person name="Spatafora J."/>
            <person name="Crous P."/>
            <person name="Grigoriev I."/>
        </authorList>
    </citation>
    <scope>NUCLEOTIDE SEQUENCE</scope>
    <source>
        <strain evidence="3">CBS 125425</strain>
    </source>
</reference>
<evidence type="ECO:0000313" key="3">
    <source>
        <dbReference type="EMBL" id="KAF2735854.1"/>
    </source>
</evidence>
<gene>
    <name evidence="3" type="ORF">EJ04DRAFT_534003</name>
</gene>
<dbReference type="EMBL" id="ML996131">
    <property type="protein sequence ID" value="KAF2735854.1"/>
    <property type="molecule type" value="Genomic_DNA"/>
</dbReference>
<evidence type="ECO:0000256" key="1">
    <source>
        <dbReference type="SAM" id="MobiDB-lite"/>
    </source>
</evidence>
<organism evidence="3 4">
    <name type="scientific">Polyplosphaeria fusca</name>
    <dbReference type="NCBI Taxonomy" id="682080"/>
    <lineage>
        <taxon>Eukaryota</taxon>
        <taxon>Fungi</taxon>
        <taxon>Dikarya</taxon>
        <taxon>Ascomycota</taxon>
        <taxon>Pezizomycotina</taxon>
        <taxon>Dothideomycetes</taxon>
        <taxon>Pleosporomycetidae</taxon>
        <taxon>Pleosporales</taxon>
        <taxon>Tetraplosphaeriaceae</taxon>
        <taxon>Polyplosphaeria</taxon>
    </lineage>
</organism>
<feature type="transmembrane region" description="Helical" evidence="2">
    <location>
        <begin position="79"/>
        <end position="98"/>
    </location>
</feature>
<dbReference type="OrthoDB" id="5241710at2759"/>
<dbReference type="AlphaFoldDB" id="A0A9P4V2R4"/>
<comment type="caution">
    <text evidence="3">The sequence shown here is derived from an EMBL/GenBank/DDBJ whole genome shotgun (WGS) entry which is preliminary data.</text>
</comment>
<keyword evidence="2" id="KW-1133">Transmembrane helix</keyword>
<dbReference type="Proteomes" id="UP000799444">
    <property type="component" value="Unassembled WGS sequence"/>
</dbReference>
<feature type="transmembrane region" description="Helical" evidence="2">
    <location>
        <begin position="41"/>
        <end position="59"/>
    </location>
</feature>
<feature type="transmembrane region" description="Helical" evidence="2">
    <location>
        <begin position="12"/>
        <end position="35"/>
    </location>
</feature>
<keyword evidence="2" id="KW-0812">Transmembrane</keyword>